<protein>
    <recommendedName>
        <fullName evidence="1">DUF7876 domain-containing protein</fullName>
    </recommendedName>
</protein>
<dbReference type="InterPro" id="IPR057198">
    <property type="entry name" value="DUF7876"/>
</dbReference>
<keyword evidence="3" id="KW-1185">Reference proteome</keyword>
<accession>A0ABP0TNL8</accession>
<dbReference type="Pfam" id="PF25286">
    <property type="entry name" value="DUF7876"/>
    <property type="match status" value="1"/>
</dbReference>
<name>A0ABP0TNL8_9BRYO</name>
<evidence type="ECO:0000313" key="3">
    <source>
        <dbReference type="Proteomes" id="UP001497512"/>
    </source>
</evidence>
<dbReference type="EMBL" id="OZ019905">
    <property type="protein sequence ID" value="CAK9201194.1"/>
    <property type="molecule type" value="Genomic_DNA"/>
</dbReference>
<gene>
    <name evidence="2" type="ORF">CSSPTR1EN2_LOCUS5785</name>
</gene>
<evidence type="ECO:0000259" key="1">
    <source>
        <dbReference type="Pfam" id="PF25286"/>
    </source>
</evidence>
<dbReference type="PANTHER" id="PTHR37197">
    <property type="entry name" value="F19K23.17 PROTEIN"/>
    <property type="match status" value="1"/>
</dbReference>
<reference evidence="2" key="1">
    <citation type="submission" date="2024-02" db="EMBL/GenBank/DDBJ databases">
        <authorList>
            <consortium name="ELIXIR-Norway"/>
            <consortium name="Elixir Norway"/>
        </authorList>
    </citation>
    <scope>NUCLEOTIDE SEQUENCE</scope>
</reference>
<dbReference type="Proteomes" id="UP001497512">
    <property type="component" value="Chromosome 13"/>
</dbReference>
<evidence type="ECO:0000313" key="2">
    <source>
        <dbReference type="EMBL" id="CAK9201194.1"/>
    </source>
</evidence>
<organism evidence="2 3">
    <name type="scientific">Sphagnum troendelagicum</name>
    <dbReference type="NCBI Taxonomy" id="128251"/>
    <lineage>
        <taxon>Eukaryota</taxon>
        <taxon>Viridiplantae</taxon>
        <taxon>Streptophyta</taxon>
        <taxon>Embryophyta</taxon>
        <taxon>Bryophyta</taxon>
        <taxon>Sphagnophytina</taxon>
        <taxon>Sphagnopsida</taxon>
        <taxon>Sphagnales</taxon>
        <taxon>Sphagnaceae</taxon>
        <taxon>Sphagnum</taxon>
    </lineage>
</organism>
<sequence length="240" mass="26803">MKHVLLPCQLKIQISPRSRPKFTQWDCRPWQFHPQQSTHTSSVTRKLVQSSFDDEFRSSQQIALGLHRRYKSVLDGGFTNNLREFINAGVTAYAVGCTDEGLRKELLNVGQAGAELDGSTGAGAGANVVLKSKIRAEEVEECILWVSIVFITILCTPQPTIVRWSSTPAVSAEAQVHWRGFCALIANAYYVRGMAWLPVKTLQMEQLAVVGYAEEPSLVADRMRLVFATLEVVSPQWPKR</sequence>
<proteinExistence type="predicted"/>
<dbReference type="PANTHER" id="PTHR37197:SF2">
    <property type="entry name" value="F19K23.17 PROTEIN"/>
    <property type="match status" value="1"/>
</dbReference>
<feature type="domain" description="DUF7876" evidence="1">
    <location>
        <begin position="50"/>
        <end position="238"/>
    </location>
</feature>